<organism evidence="3 4">
    <name type="scientific">Idiomarina piscisalsi</name>
    <dbReference type="NCBI Taxonomy" id="1096243"/>
    <lineage>
        <taxon>Bacteria</taxon>
        <taxon>Pseudomonadati</taxon>
        <taxon>Pseudomonadota</taxon>
        <taxon>Gammaproteobacteria</taxon>
        <taxon>Alteromonadales</taxon>
        <taxon>Idiomarinaceae</taxon>
        <taxon>Idiomarina</taxon>
    </lineage>
</organism>
<feature type="chain" id="PRO_5019135297" evidence="2">
    <location>
        <begin position="27"/>
        <end position="264"/>
    </location>
</feature>
<accession>A0A432YW25</accession>
<evidence type="ECO:0000256" key="2">
    <source>
        <dbReference type="SAM" id="SignalP"/>
    </source>
</evidence>
<sequence>MFEKKKVWVGVGSVLATTMAASTANAAPLTQPNAAPASFMAAPMAEGEMAAPEIDLSTNDTAFLAQLGFIRGHLWVGMKLYEQGHIEMAKTHMKHPGDELYAGLTEAFNDRGQPGFADELEALADSVINDNSKDVVMNNYKVLLDAISAHEPIADMTAKGVLLSVATMLMATADEYAVGIQEGKVAQVHEYQDALGFKEIALNRLERINSEEAEKASEAIEETRTVLKSLTDLWPTITPEGELQGDASKIYGAASRIELEARSI</sequence>
<feature type="coiled-coil region" evidence="1">
    <location>
        <begin position="202"/>
        <end position="233"/>
    </location>
</feature>
<keyword evidence="1" id="KW-0175">Coiled coil</keyword>
<evidence type="ECO:0000313" key="3">
    <source>
        <dbReference type="EMBL" id="RUO67512.1"/>
    </source>
</evidence>
<evidence type="ECO:0000313" key="4">
    <source>
        <dbReference type="Proteomes" id="UP000288361"/>
    </source>
</evidence>
<dbReference type="RefSeq" id="WP_126751183.1">
    <property type="nucleotide sequence ID" value="NZ_JBHUMT010000016.1"/>
</dbReference>
<reference evidence="3 4" key="1">
    <citation type="journal article" date="2011" name="Front. Microbiol.">
        <title>Genomic signatures of strain selection and enhancement in Bacillus atrophaeus var. globigii, a historical biowarfare simulant.</title>
        <authorList>
            <person name="Gibbons H.S."/>
            <person name="Broomall S.M."/>
            <person name="McNew L.A."/>
            <person name="Daligault H."/>
            <person name="Chapman C."/>
            <person name="Bruce D."/>
            <person name="Karavis M."/>
            <person name="Krepps M."/>
            <person name="McGregor P.A."/>
            <person name="Hong C."/>
            <person name="Park K.H."/>
            <person name="Akmal A."/>
            <person name="Feldman A."/>
            <person name="Lin J.S."/>
            <person name="Chang W.E."/>
            <person name="Higgs B.W."/>
            <person name="Demirev P."/>
            <person name="Lindquist J."/>
            <person name="Liem A."/>
            <person name="Fochler E."/>
            <person name="Read T.D."/>
            <person name="Tapia R."/>
            <person name="Johnson S."/>
            <person name="Bishop-Lilly K.A."/>
            <person name="Detter C."/>
            <person name="Han C."/>
            <person name="Sozhamannan S."/>
            <person name="Rosenzweig C.N."/>
            <person name="Skowronski E.W."/>
        </authorList>
    </citation>
    <scope>NUCLEOTIDE SEQUENCE [LARGE SCALE GENOMIC DNA]</scope>
    <source>
        <strain evidence="3 4">TPS4-2</strain>
    </source>
</reference>
<keyword evidence="2" id="KW-0732">Signal</keyword>
<evidence type="ECO:0000256" key="1">
    <source>
        <dbReference type="SAM" id="Coils"/>
    </source>
</evidence>
<name>A0A432YW25_9GAMM</name>
<dbReference type="Proteomes" id="UP000288361">
    <property type="component" value="Unassembled WGS sequence"/>
</dbReference>
<protein>
    <submittedName>
        <fullName evidence="3">Uncharacterized protein</fullName>
    </submittedName>
</protein>
<comment type="caution">
    <text evidence="3">The sequence shown here is derived from an EMBL/GenBank/DDBJ whole genome shotgun (WGS) entry which is preliminary data.</text>
</comment>
<gene>
    <name evidence="3" type="ORF">CWI73_01185</name>
</gene>
<dbReference type="AlphaFoldDB" id="A0A432YW25"/>
<dbReference type="EMBL" id="PIQA01000001">
    <property type="protein sequence ID" value="RUO67512.1"/>
    <property type="molecule type" value="Genomic_DNA"/>
</dbReference>
<feature type="signal peptide" evidence="2">
    <location>
        <begin position="1"/>
        <end position="26"/>
    </location>
</feature>
<proteinExistence type="predicted"/>